<protein>
    <recommendedName>
        <fullName evidence="7">Dihydrolipoamide acetyltransferase component of pyruvate dehydrogenase complex</fullName>
        <ecNumber evidence="7">2.3.1.-</ecNumber>
    </recommendedName>
</protein>
<dbReference type="PANTHER" id="PTHR43178:SF5">
    <property type="entry name" value="LIPOAMIDE ACYLTRANSFERASE COMPONENT OF BRANCHED-CHAIN ALPHA-KETO ACID DEHYDROGENASE COMPLEX, MITOCHONDRIAL"/>
    <property type="match status" value="1"/>
</dbReference>
<evidence type="ECO:0000256" key="8">
    <source>
        <dbReference type="SAM" id="MobiDB-lite"/>
    </source>
</evidence>
<dbReference type="EC" id="2.3.1.-" evidence="7"/>
<dbReference type="GO" id="GO:0031405">
    <property type="term" value="F:lipoic acid binding"/>
    <property type="evidence" value="ECO:0007669"/>
    <property type="project" value="TreeGrafter"/>
</dbReference>
<evidence type="ECO:0000256" key="1">
    <source>
        <dbReference type="ARBA" id="ARBA00001938"/>
    </source>
</evidence>
<dbReference type="InterPro" id="IPR023213">
    <property type="entry name" value="CAT-like_dom_sf"/>
</dbReference>
<dbReference type="CDD" id="cd06849">
    <property type="entry name" value="lipoyl_domain"/>
    <property type="match status" value="1"/>
</dbReference>
<dbReference type="Pfam" id="PF02817">
    <property type="entry name" value="E3_binding"/>
    <property type="match status" value="1"/>
</dbReference>
<feature type="compositionally biased region" description="Low complexity" evidence="8">
    <location>
        <begin position="114"/>
        <end position="139"/>
    </location>
</feature>
<dbReference type="Gene3D" id="3.30.559.10">
    <property type="entry name" value="Chloramphenicol acetyltransferase-like domain"/>
    <property type="match status" value="1"/>
</dbReference>
<dbReference type="Pfam" id="PF00198">
    <property type="entry name" value="2-oxoacid_dh"/>
    <property type="match status" value="1"/>
</dbReference>
<dbReference type="SUPFAM" id="SSF47005">
    <property type="entry name" value="Peripheral subunit-binding domain of 2-oxo acid dehydrogenase complex"/>
    <property type="match status" value="1"/>
</dbReference>
<dbReference type="InterPro" id="IPR036625">
    <property type="entry name" value="E3-bd_dom_sf"/>
</dbReference>
<evidence type="ECO:0000256" key="7">
    <source>
        <dbReference type="RuleBase" id="RU003423"/>
    </source>
</evidence>
<dbReference type="InterPro" id="IPR000089">
    <property type="entry name" value="Biotin_lipoyl"/>
</dbReference>
<feature type="compositionally biased region" description="Polar residues" evidence="8">
    <location>
        <begin position="84"/>
        <end position="100"/>
    </location>
</feature>
<dbReference type="Proteomes" id="UP000076079">
    <property type="component" value="Chromosome"/>
</dbReference>
<dbReference type="Gene3D" id="4.10.320.10">
    <property type="entry name" value="E3-binding domain"/>
    <property type="match status" value="1"/>
</dbReference>
<accession>A0A143PY44</accession>
<feature type="domain" description="Peripheral subunit-binding (PSBD)" evidence="10">
    <location>
        <begin position="153"/>
        <end position="190"/>
    </location>
</feature>
<dbReference type="InterPro" id="IPR050743">
    <property type="entry name" value="2-oxoacid_DH_E2_comp"/>
</dbReference>
<reference evidence="11 12" key="1">
    <citation type="journal article" date="2016" name="Genome Announc.">
        <title>First Complete Genome Sequence of a Subdivision 6 Acidobacterium Strain.</title>
        <authorList>
            <person name="Huang S."/>
            <person name="Vieira S."/>
            <person name="Bunk B."/>
            <person name="Riedel T."/>
            <person name="Sproer C."/>
            <person name="Overmann J."/>
        </authorList>
    </citation>
    <scope>NUCLEOTIDE SEQUENCE [LARGE SCALE GENOMIC DNA]</scope>
    <source>
        <strain evidence="12">DSM 100886 HEG_-6_39</strain>
    </source>
</reference>
<comment type="subunit">
    <text evidence="3">Forms a 24-polypeptide structural core with octahedral symmetry.</text>
</comment>
<feature type="region of interest" description="Disordered" evidence="8">
    <location>
        <begin position="84"/>
        <end position="159"/>
    </location>
</feature>
<evidence type="ECO:0000256" key="5">
    <source>
        <dbReference type="ARBA" id="ARBA00022823"/>
    </source>
</evidence>
<dbReference type="OrthoDB" id="9805770at2"/>
<dbReference type="KEGG" id="abac:LuPra_06036"/>
<dbReference type="Pfam" id="PF00364">
    <property type="entry name" value="Biotin_lipoyl"/>
    <property type="match status" value="1"/>
</dbReference>
<dbReference type="EMBL" id="CP015136">
    <property type="protein sequence ID" value="AMY12754.1"/>
    <property type="molecule type" value="Genomic_DNA"/>
</dbReference>
<dbReference type="SUPFAM" id="SSF52777">
    <property type="entry name" value="CoA-dependent acyltransferases"/>
    <property type="match status" value="1"/>
</dbReference>
<evidence type="ECO:0000259" key="9">
    <source>
        <dbReference type="PROSITE" id="PS50968"/>
    </source>
</evidence>
<evidence type="ECO:0000256" key="6">
    <source>
        <dbReference type="ARBA" id="ARBA00023315"/>
    </source>
</evidence>
<keyword evidence="6 7" id="KW-0012">Acyltransferase</keyword>
<name>A0A143PY44_LUTPR</name>
<dbReference type="FunFam" id="3.30.559.10:FF:000007">
    <property type="entry name" value="Dihydrolipoamide acetyltransferase component of pyruvate dehydrogenase complex"/>
    <property type="match status" value="1"/>
</dbReference>
<dbReference type="GO" id="GO:0005737">
    <property type="term" value="C:cytoplasm"/>
    <property type="evidence" value="ECO:0007669"/>
    <property type="project" value="TreeGrafter"/>
</dbReference>
<sequence>MPTNVVMPQMGESVAEGTVVRWIKKVGDTVDRDEPIFEISTDKVDAEIPSPAAGVLLEIRVHEGETVAIDTVVAVLGTGAQELRNSGTQEGASPQPDGTASSPSTTSHGHDTSGTDVAGQPADAAEGHAAGAAMPAASESSEEDTTEQRRRQKSSPLVRRIAEQHQVNISQVHGSGISGRVTKSDILKYLDDRQHMPSTPGTARGSGLHIPAFQAGEPVDVQPMSVMRRKIAEHMMYSRRTSAHVHSVFEVDFTRVAAARQARKAEFERAGTKLTYLAFISKAVADALRTMPVLNAAIDGDSVVYKKDVNLGFAVALEWGLVVPVVHKADEKSLLGIAKGIADVAARARAKQLKPEDVQGGTFTVTNPGSFGTLFGTPIINQPQVAILAVGTIEKRVVVVDDMIAMRQRGYLTLGYDHRLVDGAVADEFMSKVKAAIESWD</sequence>
<dbReference type="PROSITE" id="PS50968">
    <property type="entry name" value="BIOTINYL_LIPOYL"/>
    <property type="match status" value="1"/>
</dbReference>
<gene>
    <name evidence="11" type="primary">pdhC</name>
    <name evidence="11" type="ORF">LuPra_06036</name>
</gene>
<evidence type="ECO:0000313" key="12">
    <source>
        <dbReference type="Proteomes" id="UP000076079"/>
    </source>
</evidence>
<dbReference type="InterPro" id="IPR003016">
    <property type="entry name" value="2-oxoA_DH_lipoyl-BS"/>
</dbReference>
<dbReference type="PROSITE" id="PS51826">
    <property type="entry name" value="PSBD"/>
    <property type="match status" value="1"/>
</dbReference>
<keyword evidence="12" id="KW-1185">Reference proteome</keyword>
<reference evidence="12" key="2">
    <citation type="submission" date="2016-04" db="EMBL/GenBank/DDBJ databases">
        <title>First Complete Genome Sequence of a Subdivision 6 Acidobacterium.</title>
        <authorList>
            <person name="Huang S."/>
            <person name="Vieira S."/>
            <person name="Bunk B."/>
            <person name="Riedel T."/>
            <person name="Sproeer C."/>
            <person name="Overmann J."/>
        </authorList>
    </citation>
    <scope>NUCLEOTIDE SEQUENCE [LARGE SCALE GENOMIC DNA]</scope>
    <source>
        <strain evidence="12">DSM 100886 HEG_-6_39</strain>
    </source>
</reference>
<evidence type="ECO:0000313" key="11">
    <source>
        <dbReference type="EMBL" id="AMY12754.1"/>
    </source>
</evidence>
<dbReference type="STRING" id="1855912.LuPra_06036"/>
<comment type="similarity">
    <text evidence="2 7">Belongs to the 2-oxoacid dehydrogenase family.</text>
</comment>
<dbReference type="RefSeq" id="WP_110174184.1">
    <property type="nucleotide sequence ID" value="NZ_CP015136.1"/>
</dbReference>
<keyword evidence="4 7" id="KW-0808">Transferase</keyword>
<dbReference type="PATRIC" id="fig|1813736.3.peg.6341"/>
<evidence type="ECO:0000256" key="3">
    <source>
        <dbReference type="ARBA" id="ARBA00011484"/>
    </source>
</evidence>
<evidence type="ECO:0000256" key="2">
    <source>
        <dbReference type="ARBA" id="ARBA00007317"/>
    </source>
</evidence>
<dbReference type="InterPro" id="IPR001078">
    <property type="entry name" value="2-oxoacid_DH_actylTfrase"/>
</dbReference>
<dbReference type="SUPFAM" id="SSF51230">
    <property type="entry name" value="Single hybrid motif"/>
    <property type="match status" value="1"/>
</dbReference>
<dbReference type="InterPro" id="IPR011053">
    <property type="entry name" value="Single_hybrid_motif"/>
</dbReference>
<keyword evidence="11" id="KW-0670">Pyruvate</keyword>
<dbReference type="GO" id="GO:0016407">
    <property type="term" value="F:acetyltransferase activity"/>
    <property type="evidence" value="ECO:0007669"/>
    <property type="project" value="TreeGrafter"/>
</dbReference>
<dbReference type="PROSITE" id="PS00189">
    <property type="entry name" value="LIPOYL"/>
    <property type="match status" value="1"/>
</dbReference>
<dbReference type="Gene3D" id="2.40.50.100">
    <property type="match status" value="1"/>
</dbReference>
<organism evidence="11 12">
    <name type="scientific">Luteitalea pratensis</name>
    <dbReference type="NCBI Taxonomy" id="1855912"/>
    <lineage>
        <taxon>Bacteria</taxon>
        <taxon>Pseudomonadati</taxon>
        <taxon>Acidobacteriota</taxon>
        <taxon>Vicinamibacteria</taxon>
        <taxon>Vicinamibacterales</taxon>
        <taxon>Vicinamibacteraceae</taxon>
        <taxon>Luteitalea</taxon>
    </lineage>
</organism>
<evidence type="ECO:0000256" key="4">
    <source>
        <dbReference type="ARBA" id="ARBA00022679"/>
    </source>
</evidence>
<evidence type="ECO:0000259" key="10">
    <source>
        <dbReference type="PROSITE" id="PS51826"/>
    </source>
</evidence>
<dbReference type="AlphaFoldDB" id="A0A143PY44"/>
<dbReference type="PANTHER" id="PTHR43178">
    <property type="entry name" value="DIHYDROLIPOAMIDE ACETYLTRANSFERASE COMPONENT OF PYRUVATE DEHYDROGENASE COMPLEX"/>
    <property type="match status" value="1"/>
</dbReference>
<dbReference type="InterPro" id="IPR004167">
    <property type="entry name" value="PSBD"/>
</dbReference>
<proteinExistence type="inferred from homology"/>
<feature type="domain" description="Lipoyl-binding" evidence="9">
    <location>
        <begin position="2"/>
        <end position="77"/>
    </location>
</feature>
<keyword evidence="5 7" id="KW-0450">Lipoyl</keyword>
<comment type="cofactor">
    <cofactor evidence="1 7">
        <name>(R)-lipoate</name>
        <dbReference type="ChEBI" id="CHEBI:83088"/>
    </cofactor>
</comment>